<gene>
    <name evidence="1" type="ORF">AAF712_014785</name>
</gene>
<evidence type="ECO:0008006" key="3">
    <source>
        <dbReference type="Google" id="ProtNLM"/>
    </source>
</evidence>
<dbReference type="SUPFAM" id="SSF81383">
    <property type="entry name" value="F-box domain"/>
    <property type="match status" value="1"/>
</dbReference>
<accession>A0ABR2ZAC4</accession>
<dbReference type="EMBL" id="JBBXMP010000303">
    <property type="protein sequence ID" value="KAL0058526.1"/>
    <property type="molecule type" value="Genomic_DNA"/>
</dbReference>
<comment type="caution">
    <text evidence="1">The sequence shown here is derived from an EMBL/GenBank/DDBJ whole genome shotgun (WGS) entry which is preliminary data.</text>
</comment>
<organism evidence="1 2">
    <name type="scientific">Marasmius tenuissimus</name>
    <dbReference type="NCBI Taxonomy" id="585030"/>
    <lineage>
        <taxon>Eukaryota</taxon>
        <taxon>Fungi</taxon>
        <taxon>Dikarya</taxon>
        <taxon>Basidiomycota</taxon>
        <taxon>Agaricomycotina</taxon>
        <taxon>Agaricomycetes</taxon>
        <taxon>Agaricomycetidae</taxon>
        <taxon>Agaricales</taxon>
        <taxon>Marasmiineae</taxon>
        <taxon>Marasmiaceae</taxon>
        <taxon>Marasmius</taxon>
    </lineage>
</organism>
<dbReference type="InterPro" id="IPR036047">
    <property type="entry name" value="F-box-like_dom_sf"/>
</dbReference>
<keyword evidence="2" id="KW-1185">Reference proteome</keyword>
<evidence type="ECO:0000313" key="1">
    <source>
        <dbReference type="EMBL" id="KAL0058526.1"/>
    </source>
</evidence>
<sequence length="428" mass="47159">MSSARATVLQAPVLPVLRYSEPHSACPPGIDRSDSIPTELWIIIFSLLSKTDLFACARLKKRLSLTARHVLYRALEFSDFASAWSNIRFWRSGDATPFRRVPRSISIGSDGGKDPLVAILMDTVASLRSITDITIVNQNVHPLKLFAMTQGRRLSSLTLRSVIFGPPNGSYAEDFAFKGKNALSTASRLLSYLTFVPPTPSHVSLVGVYWYPRLDPMHLLPRTVGSRYVTSLELDVHSFLMIEDAFSSTSSTFGNNVQSFRLLSTKSRFGSELDQGKMEILRRRLLTLSSSLSMLVIQATCIDVFQGCAINLPNLREFNGPEEILPLLGECAQVEKLVVRLNDRKTEFPVTLRFSWANVRALSILRWSGDVGAISSILRSVHGTESFELECMSSITTVCACATQEYVAKPFSGVLDALGTSAGYCGGT</sequence>
<evidence type="ECO:0000313" key="2">
    <source>
        <dbReference type="Proteomes" id="UP001437256"/>
    </source>
</evidence>
<name>A0ABR2ZAC4_9AGAR</name>
<proteinExistence type="predicted"/>
<reference evidence="1 2" key="1">
    <citation type="submission" date="2024-05" db="EMBL/GenBank/DDBJ databases">
        <title>A draft genome resource for the thread blight pathogen Marasmius tenuissimus strain MS-2.</title>
        <authorList>
            <person name="Yulfo-Soto G.E."/>
            <person name="Baruah I.K."/>
            <person name="Amoako-Attah I."/>
            <person name="Bukari Y."/>
            <person name="Meinhardt L.W."/>
            <person name="Bailey B.A."/>
            <person name="Cohen S.P."/>
        </authorList>
    </citation>
    <scope>NUCLEOTIDE SEQUENCE [LARGE SCALE GENOMIC DNA]</scope>
    <source>
        <strain evidence="1 2">MS-2</strain>
    </source>
</reference>
<protein>
    <recommendedName>
        <fullName evidence="3">F-box domain-containing protein</fullName>
    </recommendedName>
</protein>
<dbReference type="Proteomes" id="UP001437256">
    <property type="component" value="Unassembled WGS sequence"/>
</dbReference>